<dbReference type="SUPFAM" id="SSF56112">
    <property type="entry name" value="Protein kinase-like (PK-like)"/>
    <property type="match status" value="1"/>
</dbReference>
<keyword evidence="9 21" id="KW-0418">Kinase</keyword>
<dbReference type="InterPro" id="IPR011990">
    <property type="entry name" value="TPR-like_helical_dom_sf"/>
</dbReference>
<evidence type="ECO:0000256" key="9">
    <source>
        <dbReference type="ARBA" id="ARBA00022777"/>
    </source>
</evidence>
<dbReference type="GO" id="GO:0005524">
    <property type="term" value="F:ATP binding"/>
    <property type="evidence" value="ECO:0007669"/>
    <property type="project" value="UniProtKB-KW"/>
</dbReference>
<evidence type="ECO:0000256" key="8">
    <source>
        <dbReference type="ARBA" id="ARBA00022763"/>
    </source>
</evidence>
<keyword evidence="13" id="KW-0539">Nucleus</keyword>
<evidence type="ECO:0000256" key="14">
    <source>
        <dbReference type="ARBA" id="ARBA00023254"/>
    </source>
</evidence>
<dbReference type="InterPro" id="IPR036940">
    <property type="entry name" value="PI3/4_kinase_cat_sf"/>
</dbReference>
<evidence type="ECO:0000256" key="10">
    <source>
        <dbReference type="ARBA" id="ARBA00022840"/>
    </source>
</evidence>
<feature type="domain" description="PI3K/PI4K catalytic" evidence="19">
    <location>
        <begin position="2096"/>
        <end position="2376"/>
    </location>
</feature>
<reference evidence="21" key="1">
    <citation type="submission" date="2023-03" db="EMBL/GenBank/DDBJ databases">
        <title>Emydomyces testavorans Genome Sequence.</title>
        <authorList>
            <person name="Hoyer L."/>
        </authorList>
    </citation>
    <scope>NUCLEOTIDE SEQUENCE</scope>
    <source>
        <strain evidence="21">16-2883</strain>
    </source>
</reference>
<evidence type="ECO:0000256" key="1">
    <source>
        <dbReference type="ARBA" id="ARBA00004123"/>
    </source>
</evidence>
<keyword evidence="8" id="KW-0227">DNA damage</keyword>
<evidence type="ECO:0000256" key="16">
    <source>
        <dbReference type="ARBA" id="ARBA00030459"/>
    </source>
</evidence>
<dbReference type="PANTHER" id="PTHR11139">
    <property type="entry name" value="ATAXIA TELANGIECTASIA MUTATED ATM -RELATED"/>
    <property type="match status" value="1"/>
</dbReference>
<evidence type="ECO:0000256" key="7">
    <source>
        <dbReference type="ARBA" id="ARBA00022741"/>
    </source>
</evidence>
<comment type="subcellular location">
    <subcellularLocation>
        <location evidence="1">Nucleus</location>
    </subcellularLocation>
</comment>
<dbReference type="Pfam" id="PF08064">
    <property type="entry name" value="UME"/>
    <property type="match status" value="1"/>
</dbReference>
<dbReference type="EMBL" id="CP120629">
    <property type="protein sequence ID" value="WEW59433.1"/>
    <property type="molecule type" value="Genomic_DNA"/>
</dbReference>
<dbReference type="PROSITE" id="PS50290">
    <property type="entry name" value="PI3_4_KINASE_3"/>
    <property type="match status" value="1"/>
</dbReference>
<dbReference type="Pfam" id="PF02259">
    <property type="entry name" value="FAT"/>
    <property type="match status" value="1"/>
</dbReference>
<evidence type="ECO:0000256" key="18">
    <source>
        <dbReference type="SAM" id="MobiDB-lite"/>
    </source>
</evidence>
<evidence type="ECO:0000313" key="21">
    <source>
        <dbReference type="EMBL" id="WEW59433.1"/>
    </source>
</evidence>
<dbReference type="SUPFAM" id="SSF48452">
    <property type="entry name" value="TPR-like"/>
    <property type="match status" value="1"/>
</dbReference>
<sequence>MPRRSGEPASSLIATHLAPRLASGGRGGHAIERETFSQLRQEILGQDENGQVNLDDNLSDIPALICVVIRAGLEPLLRNQNGNASRDDVLGQILDCLDIVQLAVKKAPHALHELCDPGILGQDTVQAPLFTWIIPVHISLLCVWEEEKAVRDKIGRVLSAIFNSQFKISKSWHPSRLIVSFLRACMIDMIASIESTHLSSCRDIIGTSVYFPQWSSVFVKCLQTLNVSRSAFPRLSLGHPLVVVRVCLQILDSLTSPLTMSGFCSRTSFFRECVLWDLQCYQRLWKTVFKWFENADRQEEDEIVTLLTNLIVVPKRGFSCSQGLGLGVDQKIMHALIQRGVDMLSSPKLQHCAGLQHALSHLLGETMRASHSCPQVNQLIAEHFLQNLEELKSDANNFAALHQSFQSLLRALEHARLDNGSGPGTPESERARKRLRISGSEESNNVPNMPQTITSAICETIEALPANGLEDMDPSITDAFPELTFNEKCTTLALLGRLPCAWSGSLRLNEHIDISDPVYQCIICDSDKWKTRSAFCKQNSSFDKLRAILTTLMPVLHTSSECRVAGMLALRNMLIHSSQSEDARLETAPYGEFCLQSLRSSVRELRIAAGQTLAVFLREPLEEDVRRSNFVIALEYLQRLHDKNELSVQETCVMALGRIAEVSGDEEMNIVLLRLLEYLGHSNPFIGGVAYTELSKLAQHLGLTPAALFRPFWRTLSVLVVKNLQTRPHMADLLCDLIGMKVDNFLRLTELHVLPYLVVMRKKEVIARIARTYDTDKSIFKLCTSSTNIASILSLLLTQQSSDLEVTIASTLSELSPEFKDQDVTGLIRMEPILIACELLKGMGDSAAEKESKHYQALEYVASLTPRQLGHANSSKMDNSLVAFIEEHVLGIITEFANVINDFQIRQSVVEKKRNIMAIAQMIKIARGNINIALPQICACLRSALDMEDLRDHAFASWCTMIVLLDEVDIESLIDQSIAIIVKNWRKFRPQTRSKAIDLVEHVLQNHQDLVANTFSTMPSLASIPEMEQFSKKISELKEGMDVRTQFEAFCLRCQSENQVVVEQALKELVPHLRKHEEFIHRAAINEQPNNNIAGQLTRSLLDCCAKFNPTSDSIMSLAAKCLGIIGCLDPSRIESTKEKRDILVLSNFDRADESTDFVLFFLQHILVEAFLSASNTRSQGFLAYAMQALLKFCNLGSVVPPRTQDLESGDTYRRWLMLPEYVRNTLTPFLSSKYTVTIGAISTSCVYPLFSSDMSHPEWLRTFVLDLLQKGNDSNAKMIFSISSRVIRSQDVSIAEFLLPFAALNAAISDEDDIRRDIGRELANVLVYPLPEDNHRAQENILLCSESVFSVLDYLSRWLQGKKTELTSLSGRGHRESINQWQTQIKRVEVLLSSIPAEVISRRAVKCKSYARALFHWEQYIRQQRSKTETDASQLELLYQKLQDIYTQIDEPDGIEGISSHLHVLNIDQQVLEHRKAGRWVAAQSWYELQLNKTPEDADVQINLLTCLKESGQHDVLLNQFGALKTTDATLPRMLPFAVEASWVTSKWDRLESYLTERFDNRAGDFNIGVGSVLLAIRAPDSSFMNKIDELRLNVAKGLSSNAVSSFQASHDSIVKLHALAEMELLANINVMSPHARETVFDTLERRLAMLGGCVSDKQYILGLRRAVMELSPSFNELDVASVWLVISRLARKANFNEQAFNAVLHAAQLKDKSATIEYARLLWKEGHHRKAIRTLEGAIAANAFVSFDRNPGEEPPEITATDNKHKQNMLTARAHLLLARWMDSAGQTQSDVIIQKYRQAIKFHTRWEKAHYYLGKHYSKILDSEKAKPIGKEAQIYLSGEASKLVIDNYLRSLAHGNKYVFQTLPKVLTLWLEHASVVDQPFDPKTGDNAEFQKHNMMQRKKSLDDMNAQLRKYINRIPPALLFTILPQVVTRICHLNSTVYNILTQIVLKTVQAFPQQGLWTLLAVLKSSTKDRASRGLACIHKITVYVADRSQEVAKKHKSDTSAADIRAIINQGQKFSDELLKLCVAPVEDRITKVSLARELGFNHRVAPCRLVIPLETTLTPILPASHESNFLKTFRAFPNDPITIETVLDEGLVLHSLQRPRKISIRGSDGKVYSLLCKPKDDLRKDQRLMEYNSMINRFLKRDLESNKRRLYIKTYAVTPLNEQCGLIEWVDGLQPLREIVMKLLKGRGIVVNYPEIKHYLTEACSDDSKLPVFSRLLTNLGDRHGENILFEEGSGGILHVDFNCLFDKGLMLDKPELVPFRLTHNMIDAFGAYGYNGPFRKTCELTQGILRQNEDSLMTTLETFLHDPTTDFIDKKASSFPPTNRQASRATLTHDQKRTNPRVPDTPEAVLEFVRNRLRGLLPGESVPLSVGGQLSLLPLLRGGLGEREEYDGDLERERDLDTDPGRYKSCLSMPRGALKRLRSGGGGDRYRAAGRRPPPLDAGYAGRRGSRRDGMRAGGGEREKVRRGRTMETLRSAPSSCASCMCAMADSASAAS</sequence>
<evidence type="ECO:0000259" key="19">
    <source>
        <dbReference type="PROSITE" id="PS50290"/>
    </source>
</evidence>
<dbReference type="InterPro" id="IPR012993">
    <property type="entry name" value="UME"/>
</dbReference>
<dbReference type="Gene3D" id="1.25.40.10">
    <property type="entry name" value="Tetratricopeptide repeat domain"/>
    <property type="match status" value="1"/>
</dbReference>
<accession>A0AAF0DJC0</accession>
<keyword evidence="22" id="KW-1185">Reference proteome</keyword>
<feature type="compositionally biased region" description="Basic and acidic residues" evidence="18">
    <location>
        <begin position="2462"/>
        <end position="2483"/>
    </location>
</feature>
<feature type="region of interest" description="Disordered" evidence="18">
    <location>
        <begin position="2432"/>
        <end position="2485"/>
    </location>
</feature>
<feature type="domain" description="FAT" evidence="20">
    <location>
        <begin position="1400"/>
        <end position="1973"/>
    </location>
</feature>
<keyword evidence="11" id="KW-0156">Chromatin regulator</keyword>
<evidence type="ECO:0000256" key="17">
    <source>
        <dbReference type="ARBA" id="ARBA00033001"/>
    </source>
</evidence>
<evidence type="ECO:0000256" key="6">
    <source>
        <dbReference type="ARBA" id="ARBA00022679"/>
    </source>
</evidence>
<keyword evidence="12" id="KW-0234">DNA repair</keyword>
<feature type="compositionally biased region" description="Polar residues" evidence="18">
    <location>
        <begin position="2330"/>
        <end position="2341"/>
    </location>
</feature>
<evidence type="ECO:0000256" key="4">
    <source>
        <dbReference type="ARBA" id="ARBA00021345"/>
    </source>
</evidence>
<dbReference type="Gene3D" id="1.10.1070.11">
    <property type="entry name" value="Phosphatidylinositol 3-/4-kinase, catalytic domain"/>
    <property type="match status" value="1"/>
</dbReference>
<protein>
    <recommendedName>
        <fullName evidence="4">Serine/threonine-protein kinase MEC1</fullName>
        <ecNumber evidence="3">2.7.11.1</ecNumber>
    </recommendedName>
    <alternativeName>
        <fullName evidence="17">ATR homolog</fullName>
    </alternativeName>
    <alternativeName>
        <fullName evidence="16">DNA-damage checkpoint kinase MEC1</fullName>
    </alternativeName>
    <alternativeName>
        <fullName evidence="15">Mitosis entry checkpoint protein 1</fullName>
    </alternativeName>
</protein>
<dbReference type="InterPro" id="IPR056802">
    <property type="entry name" value="ATR-like_M-HEAT"/>
</dbReference>
<dbReference type="EC" id="2.7.11.1" evidence="3"/>
<dbReference type="InterPro" id="IPR000403">
    <property type="entry name" value="PI3/4_kinase_cat_dom"/>
</dbReference>
<dbReference type="GO" id="GO:0005634">
    <property type="term" value="C:nucleus"/>
    <property type="evidence" value="ECO:0007669"/>
    <property type="project" value="UniProtKB-SubCell"/>
</dbReference>
<dbReference type="InterPro" id="IPR011989">
    <property type="entry name" value="ARM-like"/>
</dbReference>
<keyword evidence="7" id="KW-0547">Nucleotide-binding</keyword>
<gene>
    <name evidence="21" type="primary">MEC1</name>
    <name evidence="21" type="ORF">PRK78_004906</name>
</gene>
<dbReference type="SUPFAM" id="SSF48371">
    <property type="entry name" value="ARM repeat"/>
    <property type="match status" value="1"/>
</dbReference>
<evidence type="ECO:0000256" key="15">
    <source>
        <dbReference type="ARBA" id="ARBA00029679"/>
    </source>
</evidence>
<proteinExistence type="inferred from homology"/>
<evidence type="ECO:0000256" key="5">
    <source>
        <dbReference type="ARBA" id="ARBA00022527"/>
    </source>
</evidence>
<evidence type="ECO:0000256" key="3">
    <source>
        <dbReference type="ARBA" id="ARBA00012513"/>
    </source>
</evidence>
<dbReference type="CDD" id="cd00892">
    <property type="entry name" value="PIKKc_ATR"/>
    <property type="match status" value="1"/>
</dbReference>
<evidence type="ECO:0000259" key="20">
    <source>
        <dbReference type="PROSITE" id="PS51189"/>
    </source>
</evidence>
<dbReference type="SMART" id="SM00802">
    <property type="entry name" value="UME"/>
    <property type="match status" value="1"/>
</dbReference>
<evidence type="ECO:0000256" key="13">
    <source>
        <dbReference type="ARBA" id="ARBA00023242"/>
    </source>
</evidence>
<dbReference type="GO" id="GO:0000723">
    <property type="term" value="P:telomere maintenance"/>
    <property type="evidence" value="ECO:0007669"/>
    <property type="project" value="TreeGrafter"/>
</dbReference>
<evidence type="ECO:0000313" key="22">
    <source>
        <dbReference type="Proteomes" id="UP001219355"/>
    </source>
</evidence>
<organism evidence="21 22">
    <name type="scientific">Emydomyces testavorans</name>
    <dbReference type="NCBI Taxonomy" id="2070801"/>
    <lineage>
        <taxon>Eukaryota</taxon>
        <taxon>Fungi</taxon>
        <taxon>Dikarya</taxon>
        <taxon>Ascomycota</taxon>
        <taxon>Pezizomycotina</taxon>
        <taxon>Eurotiomycetes</taxon>
        <taxon>Eurotiomycetidae</taxon>
        <taxon>Onygenales</taxon>
        <taxon>Nannizziopsiaceae</taxon>
        <taxon>Emydomyces</taxon>
    </lineage>
</organism>
<dbReference type="PANTHER" id="PTHR11139:SF125">
    <property type="entry name" value="SERINE_THREONINE-PROTEIN KINASE MEC1"/>
    <property type="match status" value="1"/>
</dbReference>
<dbReference type="Pfam" id="PF00454">
    <property type="entry name" value="PI3_PI4_kinase"/>
    <property type="match status" value="2"/>
</dbReference>
<comment type="similarity">
    <text evidence="2">Belongs to the PI3/PI4-kinase family. ATM subfamily.</text>
</comment>
<name>A0AAF0DJC0_9EURO</name>
<dbReference type="Pfam" id="PF25385">
    <property type="entry name" value="HEAT_MEC1_N"/>
    <property type="match status" value="1"/>
</dbReference>
<dbReference type="Pfam" id="PF23593">
    <property type="entry name" value="HEAT_ATR"/>
    <property type="match status" value="1"/>
</dbReference>
<dbReference type="Pfam" id="PF25030">
    <property type="entry name" value="M-HEAT_ATR"/>
    <property type="match status" value="1"/>
</dbReference>
<dbReference type="InterPro" id="IPR016024">
    <property type="entry name" value="ARM-type_fold"/>
</dbReference>
<keyword evidence="6 21" id="KW-0808">Transferase</keyword>
<dbReference type="InterPro" id="IPR011009">
    <property type="entry name" value="Kinase-like_dom_sf"/>
</dbReference>
<dbReference type="Gene3D" id="1.25.10.10">
    <property type="entry name" value="Leucine-rich Repeat Variant"/>
    <property type="match status" value="1"/>
</dbReference>
<keyword evidence="14" id="KW-0469">Meiosis</keyword>
<dbReference type="GO" id="GO:0006281">
    <property type="term" value="P:DNA repair"/>
    <property type="evidence" value="ECO:0007669"/>
    <property type="project" value="UniProtKB-KW"/>
</dbReference>
<evidence type="ECO:0000256" key="2">
    <source>
        <dbReference type="ARBA" id="ARBA00010769"/>
    </source>
</evidence>
<dbReference type="PROSITE" id="PS51189">
    <property type="entry name" value="FAT"/>
    <property type="match status" value="1"/>
</dbReference>
<dbReference type="GO" id="GO:0004674">
    <property type="term" value="F:protein serine/threonine kinase activity"/>
    <property type="evidence" value="ECO:0007669"/>
    <property type="project" value="UniProtKB-KW"/>
</dbReference>
<dbReference type="GO" id="GO:0005694">
    <property type="term" value="C:chromosome"/>
    <property type="evidence" value="ECO:0007669"/>
    <property type="project" value="TreeGrafter"/>
</dbReference>
<dbReference type="GO" id="GO:0000077">
    <property type="term" value="P:DNA damage checkpoint signaling"/>
    <property type="evidence" value="ECO:0007669"/>
    <property type="project" value="TreeGrafter"/>
</dbReference>
<dbReference type="InterPro" id="IPR003151">
    <property type="entry name" value="PIK-rel_kinase_FAT"/>
</dbReference>
<keyword evidence="10" id="KW-0067">ATP-binding</keyword>
<dbReference type="InterPro" id="IPR050517">
    <property type="entry name" value="DDR_Repair_Kinase"/>
</dbReference>
<dbReference type="InterPro" id="IPR058681">
    <property type="entry name" value="HEAT_MEC1_N"/>
</dbReference>
<dbReference type="Proteomes" id="UP001219355">
    <property type="component" value="Chromosome 3"/>
</dbReference>
<evidence type="ECO:0000256" key="11">
    <source>
        <dbReference type="ARBA" id="ARBA00022853"/>
    </source>
</evidence>
<dbReference type="InterPro" id="IPR057564">
    <property type="entry name" value="HEAT_ATR"/>
</dbReference>
<keyword evidence="5" id="KW-0723">Serine/threonine-protein kinase</keyword>
<dbReference type="InterPro" id="IPR014009">
    <property type="entry name" value="PIK_FAT"/>
</dbReference>
<feature type="region of interest" description="Disordered" evidence="18">
    <location>
        <begin position="2325"/>
        <end position="2356"/>
    </location>
</feature>
<dbReference type="SMART" id="SM00146">
    <property type="entry name" value="PI3Kc"/>
    <property type="match status" value="1"/>
</dbReference>
<evidence type="ECO:0000256" key="12">
    <source>
        <dbReference type="ARBA" id="ARBA00023204"/>
    </source>
</evidence>
<dbReference type="Gene3D" id="3.30.1010.10">
    <property type="entry name" value="Phosphatidylinositol 3-kinase Catalytic Subunit, Chain A, domain 4"/>
    <property type="match status" value="1"/>
</dbReference>